<dbReference type="InterPro" id="IPR039866">
    <property type="entry name" value="CPQ"/>
</dbReference>
<keyword evidence="13" id="KW-0862">Zinc</keyword>
<keyword evidence="18" id="KW-0458">Lysosome</keyword>
<dbReference type="GO" id="GO:0005764">
    <property type="term" value="C:lysosome"/>
    <property type="evidence" value="ECO:0007669"/>
    <property type="project" value="UniProtKB-SubCell"/>
</dbReference>
<sequence length="541" mass="60512">MDLLYTIWDIVHYLQKNLTTKSSEIMNFKITCTAVFFSITALVQAQTQQEVVDALVKEASENSQLEELAYELLEGIGPRLVGTPQMQQAHSWAVDKFESWGISAKNEQWGQWKGWERGITHIDMVYPRVETISGTQLAWNPSTSKKGVTAELVILPTVANSAAFENWLPSVKGKIVMVSMKQTTGRPEANWKEYATEESFEKMKKDKAEAERKWRENMENTGYDRRTIVEALEKAGAVGIVQSYWSEGFGANKIFSAYTKEIPMVDVSLEDYGMLYRMVEHDAKPKLRIVAESKDLGMVPTFNTIATIKGTEKPEEYIILSAHFDSWDGGTGATDNGTGTITMMEAARILKKIYPNPKRTIIVGLWGSEEQGLNGSRAYVEDHPEIVSNIQAVFNQDNGTGRVVNLSGQGFLNAYDYLGSWLHAVPEDVSKHIETHFPGTPARGGSDYASFVAAGAPAFSLSSLSWAYWNYTWHTNLDTYDKIVFDDIQNNVILTVILTYMASEDPDRTSRVKSVLPIDKRTGEPGVWPTPRQPERNGGAN</sequence>
<keyword evidence="17" id="KW-0325">Glycoprotein</keyword>
<evidence type="ECO:0000256" key="4">
    <source>
        <dbReference type="ARBA" id="ARBA00004613"/>
    </source>
</evidence>
<evidence type="ECO:0000256" key="9">
    <source>
        <dbReference type="ARBA" id="ARBA00022723"/>
    </source>
</evidence>
<keyword evidence="16" id="KW-0865">Zymogen</keyword>
<evidence type="ECO:0000256" key="3">
    <source>
        <dbReference type="ARBA" id="ARBA00004555"/>
    </source>
</evidence>
<evidence type="ECO:0000256" key="10">
    <source>
        <dbReference type="ARBA" id="ARBA00022729"/>
    </source>
</evidence>
<evidence type="ECO:0000256" key="21">
    <source>
        <dbReference type="SAM" id="MobiDB-lite"/>
    </source>
</evidence>
<proteinExistence type="predicted"/>
<evidence type="ECO:0000256" key="16">
    <source>
        <dbReference type="ARBA" id="ARBA00023145"/>
    </source>
</evidence>
<keyword evidence="7" id="KW-0121">Carboxypeptidase</keyword>
<evidence type="ECO:0000313" key="23">
    <source>
        <dbReference type="EMBL" id="EKF56834.1"/>
    </source>
</evidence>
<feature type="domain" description="Peptidase M28" evidence="22">
    <location>
        <begin position="303"/>
        <end position="490"/>
    </location>
</feature>
<dbReference type="STRING" id="555500.I215_01430"/>
<gene>
    <name evidence="23" type="ORF">I215_01430</name>
</gene>
<evidence type="ECO:0000256" key="19">
    <source>
        <dbReference type="ARBA" id="ARBA00025833"/>
    </source>
</evidence>
<evidence type="ECO:0000256" key="15">
    <source>
        <dbReference type="ARBA" id="ARBA00023049"/>
    </source>
</evidence>
<name>K2PZK2_9FLAO</name>
<dbReference type="GO" id="GO:0046872">
    <property type="term" value="F:metal ion binding"/>
    <property type="evidence" value="ECO:0007669"/>
    <property type="project" value="UniProtKB-KW"/>
</dbReference>
<evidence type="ECO:0000256" key="13">
    <source>
        <dbReference type="ARBA" id="ARBA00022833"/>
    </source>
</evidence>
<evidence type="ECO:0000256" key="11">
    <source>
        <dbReference type="ARBA" id="ARBA00022801"/>
    </source>
</evidence>
<dbReference type="SUPFAM" id="SSF53187">
    <property type="entry name" value="Zn-dependent exopeptidases"/>
    <property type="match status" value="1"/>
</dbReference>
<evidence type="ECO:0000256" key="5">
    <source>
        <dbReference type="ARBA" id="ARBA00014116"/>
    </source>
</evidence>
<keyword evidence="15" id="KW-0482">Metalloprotease</keyword>
<dbReference type="Gene3D" id="3.50.30.30">
    <property type="match status" value="1"/>
</dbReference>
<dbReference type="GO" id="GO:0005576">
    <property type="term" value="C:extracellular region"/>
    <property type="evidence" value="ECO:0007669"/>
    <property type="project" value="UniProtKB-SubCell"/>
</dbReference>
<keyword evidence="10" id="KW-0732">Signal</keyword>
<comment type="subcellular location">
    <subcellularLocation>
        <location evidence="1">Endoplasmic reticulum</location>
    </subcellularLocation>
    <subcellularLocation>
        <location evidence="3">Golgi apparatus</location>
    </subcellularLocation>
    <subcellularLocation>
        <location evidence="2">Lysosome</location>
    </subcellularLocation>
    <subcellularLocation>
        <location evidence="4">Secreted</location>
    </subcellularLocation>
</comment>
<dbReference type="EMBL" id="AMSG01000001">
    <property type="protein sequence ID" value="EKF56834.1"/>
    <property type="molecule type" value="Genomic_DNA"/>
</dbReference>
<keyword evidence="14" id="KW-0333">Golgi apparatus</keyword>
<evidence type="ECO:0000313" key="24">
    <source>
        <dbReference type="Proteomes" id="UP000007364"/>
    </source>
</evidence>
<evidence type="ECO:0000256" key="1">
    <source>
        <dbReference type="ARBA" id="ARBA00004240"/>
    </source>
</evidence>
<keyword evidence="9" id="KW-0479">Metal-binding</keyword>
<evidence type="ECO:0000256" key="6">
    <source>
        <dbReference type="ARBA" id="ARBA00022525"/>
    </source>
</evidence>
<dbReference type="GO" id="GO:0004180">
    <property type="term" value="F:carboxypeptidase activity"/>
    <property type="evidence" value="ECO:0007669"/>
    <property type="project" value="UniProtKB-KW"/>
</dbReference>
<evidence type="ECO:0000256" key="20">
    <source>
        <dbReference type="ARBA" id="ARBA00033328"/>
    </source>
</evidence>
<keyword evidence="8" id="KW-0645">Protease</keyword>
<dbReference type="PANTHER" id="PTHR12053:SF3">
    <property type="entry name" value="CARBOXYPEPTIDASE Q"/>
    <property type="match status" value="1"/>
</dbReference>
<dbReference type="GO" id="GO:0004177">
    <property type="term" value="F:aminopeptidase activity"/>
    <property type="evidence" value="ECO:0007669"/>
    <property type="project" value="UniProtKB-KW"/>
</dbReference>
<accession>K2PZK2</accession>
<dbReference type="PANTHER" id="PTHR12053">
    <property type="entry name" value="PROTEASE FAMILY M28 PLASMA GLUTAMATE CARBOXYPEPTIDASE-RELATED"/>
    <property type="match status" value="1"/>
</dbReference>
<dbReference type="InterPro" id="IPR007484">
    <property type="entry name" value="Peptidase_M28"/>
</dbReference>
<organism evidence="23 24">
    <name type="scientific">Galbibacter marinus</name>
    <dbReference type="NCBI Taxonomy" id="555500"/>
    <lineage>
        <taxon>Bacteria</taxon>
        <taxon>Pseudomonadati</taxon>
        <taxon>Bacteroidota</taxon>
        <taxon>Flavobacteriia</taxon>
        <taxon>Flavobacteriales</taxon>
        <taxon>Flavobacteriaceae</taxon>
        <taxon>Galbibacter</taxon>
    </lineage>
</organism>
<evidence type="ECO:0000256" key="7">
    <source>
        <dbReference type="ARBA" id="ARBA00022645"/>
    </source>
</evidence>
<evidence type="ECO:0000256" key="14">
    <source>
        <dbReference type="ARBA" id="ARBA00023034"/>
    </source>
</evidence>
<dbReference type="Pfam" id="PF04389">
    <property type="entry name" value="Peptidase_M28"/>
    <property type="match status" value="1"/>
</dbReference>
<comment type="subunit">
    <text evidence="19">Homodimer. The monomeric form is inactive while the homodimer is active.</text>
</comment>
<keyword evidence="12" id="KW-0256">Endoplasmic reticulum</keyword>
<evidence type="ECO:0000256" key="12">
    <source>
        <dbReference type="ARBA" id="ARBA00022824"/>
    </source>
</evidence>
<protein>
    <recommendedName>
        <fullName evidence="5">Carboxypeptidase Q</fullName>
    </recommendedName>
    <alternativeName>
        <fullName evidence="20">Plasma glutamate carboxypeptidase</fullName>
    </alternativeName>
</protein>
<keyword evidence="24" id="KW-1185">Reference proteome</keyword>
<dbReference type="Gene3D" id="3.40.630.10">
    <property type="entry name" value="Zn peptidases"/>
    <property type="match status" value="1"/>
</dbReference>
<keyword evidence="6" id="KW-0964">Secreted</keyword>
<feature type="region of interest" description="Disordered" evidence="21">
    <location>
        <begin position="511"/>
        <end position="541"/>
    </location>
</feature>
<evidence type="ECO:0000256" key="18">
    <source>
        <dbReference type="ARBA" id="ARBA00023228"/>
    </source>
</evidence>
<comment type="caution">
    <text evidence="23">The sequence shown here is derived from an EMBL/GenBank/DDBJ whole genome shotgun (WGS) entry which is preliminary data.</text>
</comment>
<evidence type="ECO:0000256" key="8">
    <source>
        <dbReference type="ARBA" id="ARBA00022670"/>
    </source>
</evidence>
<keyword evidence="23" id="KW-0031">Aminopeptidase</keyword>
<dbReference type="Proteomes" id="UP000007364">
    <property type="component" value="Unassembled WGS sequence"/>
</dbReference>
<dbReference type="GO" id="GO:0006508">
    <property type="term" value="P:proteolysis"/>
    <property type="evidence" value="ECO:0007669"/>
    <property type="project" value="UniProtKB-KW"/>
</dbReference>
<evidence type="ECO:0000256" key="2">
    <source>
        <dbReference type="ARBA" id="ARBA00004371"/>
    </source>
</evidence>
<dbReference type="eggNOG" id="COG2234">
    <property type="taxonomic scope" value="Bacteria"/>
</dbReference>
<dbReference type="GO" id="GO:0070573">
    <property type="term" value="F:metallodipeptidase activity"/>
    <property type="evidence" value="ECO:0007669"/>
    <property type="project" value="InterPro"/>
</dbReference>
<reference evidence="23 24" key="1">
    <citation type="journal article" date="2012" name="J. Bacteriol.">
        <title>Genome Sequence of Galbibacter marinum Type Strain ck-I2-15.</title>
        <authorList>
            <person name="Lai Q."/>
            <person name="Li C."/>
            <person name="Shao Z."/>
        </authorList>
    </citation>
    <scope>NUCLEOTIDE SEQUENCE [LARGE SCALE GENOMIC DNA]</scope>
    <source>
        <strain evidence="24">ck-I2-15</strain>
    </source>
</reference>
<keyword evidence="11" id="KW-0378">Hydrolase</keyword>
<dbReference type="PATRIC" id="fig|555500.3.peg.301"/>
<dbReference type="AlphaFoldDB" id="K2PZK2"/>
<evidence type="ECO:0000259" key="22">
    <source>
        <dbReference type="Pfam" id="PF04389"/>
    </source>
</evidence>
<evidence type="ECO:0000256" key="17">
    <source>
        <dbReference type="ARBA" id="ARBA00023180"/>
    </source>
</evidence>